<dbReference type="GO" id="GO:0005960">
    <property type="term" value="C:glycine cleavage complex"/>
    <property type="evidence" value="ECO:0007669"/>
    <property type="project" value="TreeGrafter"/>
</dbReference>
<sequence>MLDHPNHPSETFSGDRGLDQEEPLLFEIGRADVTGVDIDEPEPFTPRLGALERTAPIGLPGLSEPETMRHYVRLSRKNYSIDAGLYPLGSCTMKHNSRLAEKMARLEGFANIHPLQPQATARGALALMEELSRFLLELTNMSAVALSPKAGAHGELCGLMTIEAALRARGQAQTRRTVLIPQSAHGTNPASAALLGFTVRAIPAGEDGIVHADAVAAALGPDVAAIMLTNPNTCGLFEREVVEIARLVHESGGYFYCDGANFNAIAGVARPGDMGVDAMHLNLHKTFSTPHGGGGPGAGPVVLSARLAPFAPVPFLLRDGDSLRLVEHAEGTQSFGRLTAFHGQMGMFVRALSYLLSHGGDGVAQASRDAVLAANYLRARLRDVMTQPFGDRLCMHEVLFDDAFLKGTGVTTLDFAKAMIDEGYHPMTVYFPLVVHGAMLIEPTESESKRSLDRFVATLRALAESAQRGETERFAEAPRHAPRRRPDETAAARRPVLRWGSRQ</sequence>
<evidence type="ECO:0000256" key="1">
    <source>
        <dbReference type="ARBA" id="ARBA00003788"/>
    </source>
</evidence>
<dbReference type="Gene3D" id="3.40.640.10">
    <property type="entry name" value="Type I PLP-dependent aspartate aminotransferase-like (Major domain)"/>
    <property type="match status" value="1"/>
</dbReference>
<feature type="region of interest" description="Disordered" evidence="6">
    <location>
        <begin position="466"/>
        <end position="503"/>
    </location>
</feature>
<dbReference type="SUPFAM" id="SSF53383">
    <property type="entry name" value="PLP-dependent transferases"/>
    <property type="match status" value="1"/>
</dbReference>
<dbReference type="Pfam" id="PF21478">
    <property type="entry name" value="GcvP2_C"/>
    <property type="match status" value="1"/>
</dbReference>
<reference evidence="10" key="1">
    <citation type="submission" date="2017-10" db="EMBL/GenBank/DDBJ databases">
        <title>Completed PacBio SMRT sequence of Methylosinus trichosporium OB3b reveals presence of a third large plasmid.</title>
        <authorList>
            <person name="Charles T.C."/>
            <person name="Lynch M.D.J."/>
            <person name="Heil J.R."/>
            <person name="Cheng J."/>
        </authorList>
    </citation>
    <scope>NUCLEOTIDE SEQUENCE [LARGE SCALE GENOMIC DNA]</scope>
    <source>
        <strain evidence="10">OB3b</strain>
    </source>
</reference>
<dbReference type="EMBL" id="CP023737">
    <property type="protein sequence ID" value="ATQ68753.1"/>
    <property type="molecule type" value="Genomic_DNA"/>
</dbReference>
<dbReference type="Gene3D" id="6.20.440.10">
    <property type="match status" value="1"/>
</dbReference>
<evidence type="ECO:0000256" key="5">
    <source>
        <dbReference type="ARBA" id="ARBA00049026"/>
    </source>
</evidence>
<dbReference type="NCBIfam" id="NF003346">
    <property type="entry name" value="PRK04366.1"/>
    <property type="match status" value="1"/>
</dbReference>
<dbReference type="GO" id="GO:0004375">
    <property type="term" value="F:glycine dehydrogenase (decarboxylating) activity"/>
    <property type="evidence" value="ECO:0007669"/>
    <property type="project" value="UniProtKB-EC"/>
</dbReference>
<dbReference type="KEGG" id="mtw:CQW49_13350"/>
<dbReference type="InterPro" id="IPR000192">
    <property type="entry name" value="Aminotrans_V_dom"/>
</dbReference>
<dbReference type="FunFam" id="3.40.640.10:FF:000224">
    <property type="entry name" value="Probable glycine dehydrogenase (decarboxylating) subunit 2"/>
    <property type="match status" value="1"/>
</dbReference>
<evidence type="ECO:0000256" key="4">
    <source>
        <dbReference type="ARBA" id="ARBA00023002"/>
    </source>
</evidence>
<keyword evidence="10" id="KW-1185">Reference proteome</keyword>
<feature type="domain" description="Aminotransferase class V" evidence="7">
    <location>
        <begin position="169"/>
        <end position="292"/>
    </location>
</feature>
<gene>
    <name evidence="9" type="ORF">CQW49_13350</name>
</gene>
<evidence type="ECO:0000313" key="10">
    <source>
        <dbReference type="Proteomes" id="UP000230709"/>
    </source>
</evidence>
<evidence type="ECO:0000313" key="9">
    <source>
        <dbReference type="EMBL" id="ATQ68753.1"/>
    </source>
</evidence>
<proteinExistence type="predicted"/>
<dbReference type="RefSeq" id="WP_003609016.1">
    <property type="nucleotide sequence ID" value="NZ_ADVE02000001.1"/>
</dbReference>
<feature type="compositionally biased region" description="Basic and acidic residues" evidence="6">
    <location>
        <begin position="467"/>
        <end position="491"/>
    </location>
</feature>
<evidence type="ECO:0000259" key="7">
    <source>
        <dbReference type="Pfam" id="PF00266"/>
    </source>
</evidence>
<evidence type="ECO:0000256" key="2">
    <source>
        <dbReference type="ARBA" id="ARBA00012134"/>
    </source>
</evidence>
<evidence type="ECO:0000256" key="6">
    <source>
        <dbReference type="SAM" id="MobiDB-lite"/>
    </source>
</evidence>
<dbReference type="GO" id="GO:0019464">
    <property type="term" value="P:glycine decarboxylation via glycine cleavage system"/>
    <property type="evidence" value="ECO:0007669"/>
    <property type="project" value="TreeGrafter"/>
</dbReference>
<comment type="catalytic activity">
    <reaction evidence="5">
        <text>N(6)-[(R)-lipoyl]-L-lysyl-[glycine-cleavage complex H protein] + glycine + H(+) = N(6)-[(R)-S(8)-aminomethyldihydrolipoyl]-L-lysyl-[glycine-cleavage complex H protein] + CO2</text>
        <dbReference type="Rhea" id="RHEA:24304"/>
        <dbReference type="Rhea" id="RHEA-COMP:10494"/>
        <dbReference type="Rhea" id="RHEA-COMP:10495"/>
        <dbReference type="ChEBI" id="CHEBI:15378"/>
        <dbReference type="ChEBI" id="CHEBI:16526"/>
        <dbReference type="ChEBI" id="CHEBI:57305"/>
        <dbReference type="ChEBI" id="CHEBI:83099"/>
        <dbReference type="ChEBI" id="CHEBI:83143"/>
        <dbReference type="EC" id="1.4.4.2"/>
    </reaction>
</comment>
<dbReference type="PANTHER" id="PTHR11773:SF1">
    <property type="entry name" value="GLYCINE DEHYDROGENASE (DECARBOXYLATING), MITOCHONDRIAL"/>
    <property type="match status" value="1"/>
</dbReference>
<keyword evidence="3" id="KW-0663">Pyridoxal phosphate</keyword>
<organism evidence="9 10">
    <name type="scientific">Methylosinus trichosporium (strain ATCC 35070 / NCIMB 11131 / UNIQEM 75 / OB3b)</name>
    <dbReference type="NCBI Taxonomy" id="595536"/>
    <lineage>
        <taxon>Bacteria</taxon>
        <taxon>Pseudomonadati</taxon>
        <taxon>Pseudomonadota</taxon>
        <taxon>Alphaproteobacteria</taxon>
        <taxon>Hyphomicrobiales</taxon>
        <taxon>Methylocystaceae</taxon>
        <taxon>Methylosinus</taxon>
    </lineage>
</organism>
<dbReference type="InterPro" id="IPR015421">
    <property type="entry name" value="PyrdxlP-dep_Trfase_major"/>
</dbReference>
<dbReference type="GO" id="GO:0016594">
    <property type="term" value="F:glycine binding"/>
    <property type="evidence" value="ECO:0007669"/>
    <property type="project" value="TreeGrafter"/>
</dbReference>
<name>A0A2D2D180_METT3</name>
<dbReference type="AlphaFoldDB" id="A0A2D2D180"/>
<dbReference type="GO" id="GO:0030170">
    <property type="term" value="F:pyridoxal phosphate binding"/>
    <property type="evidence" value="ECO:0007669"/>
    <property type="project" value="TreeGrafter"/>
</dbReference>
<dbReference type="InterPro" id="IPR015424">
    <property type="entry name" value="PyrdxlP-dep_Trfase"/>
</dbReference>
<dbReference type="Pfam" id="PF00266">
    <property type="entry name" value="Aminotran_5"/>
    <property type="match status" value="1"/>
</dbReference>
<dbReference type="PANTHER" id="PTHR11773">
    <property type="entry name" value="GLYCINE DEHYDROGENASE, DECARBOXYLATING"/>
    <property type="match status" value="1"/>
</dbReference>
<dbReference type="EC" id="1.4.4.2" evidence="2"/>
<feature type="domain" description="Glycine dehydrogenase C-terminal" evidence="8">
    <location>
        <begin position="366"/>
        <end position="472"/>
    </location>
</feature>
<dbReference type="GO" id="GO:0005829">
    <property type="term" value="C:cytosol"/>
    <property type="evidence" value="ECO:0007669"/>
    <property type="project" value="TreeGrafter"/>
</dbReference>
<comment type="function">
    <text evidence="1">The glycine cleavage system catalyzes the degradation of glycine. The P protein binds the alpha-amino group of glycine through its pyridoxal phosphate cofactor; CO(2) is released and the remaining methylamine moiety is then transferred to the lipoamide cofactor of the H protein.</text>
</comment>
<keyword evidence="4 9" id="KW-0560">Oxidoreductase</keyword>
<dbReference type="STRING" id="595536.GCA_000178815_02493"/>
<evidence type="ECO:0000259" key="8">
    <source>
        <dbReference type="Pfam" id="PF21478"/>
    </source>
</evidence>
<dbReference type="Gene3D" id="3.90.1150.10">
    <property type="entry name" value="Aspartate Aminotransferase, domain 1"/>
    <property type="match status" value="1"/>
</dbReference>
<dbReference type="Proteomes" id="UP000230709">
    <property type="component" value="Chromosome"/>
</dbReference>
<evidence type="ECO:0000256" key="3">
    <source>
        <dbReference type="ARBA" id="ARBA00022898"/>
    </source>
</evidence>
<dbReference type="InterPro" id="IPR020581">
    <property type="entry name" value="GDC_P"/>
</dbReference>
<accession>A0A2D2D180</accession>
<dbReference type="InterPro" id="IPR015422">
    <property type="entry name" value="PyrdxlP-dep_Trfase_small"/>
</dbReference>
<protein>
    <recommendedName>
        <fullName evidence="2">glycine dehydrogenase (aminomethyl-transferring)</fullName>
        <ecNumber evidence="2">1.4.4.2</ecNumber>
    </recommendedName>
</protein>
<dbReference type="InterPro" id="IPR049316">
    <property type="entry name" value="GDC-P_C"/>
</dbReference>